<reference evidence="2" key="1">
    <citation type="journal article" date="2012" name="J. Bacteriol.">
        <title>Genome Sequence of Micromonospora lupini Lupac 08, Isolated from Root Nodules of Lupinus angustifolius.</title>
        <authorList>
            <person name="Alonso-Vega P."/>
            <person name="Normand P."/>
            <person name="Bacigalupe R."/>
            <person name="Pujic P."/>
            <person name="Lajus A."/>
            <person name="Vallenet D."/>
            <person name="Carro L."/>
            <person name="Coll P."/>
            <person name="Trujillo M.E."/>
        </authorList>
    </citation>
    <scope>NUCLEOTIDE SEQUENCE [LARGE SCALE GENOMIC DNA]</scope>
    <source>
        <strain evidence="2">Lupac 08</strain>
    </source>
</reference>
<comment type="caution">
    <text evidence="1">The sequence shown here is derived from an EMBL/GenBank/DDBJ whole genome shotgun (WGS) entry which is preliminary data.</text>
</comment>
<evidence type="ECO:0000313" key="1">
    <source>
        <dbReference type="EMBL" id="CCH19443.1"/>
    </source>
</evidence>
<accession>I0L6J6</accession>
<dbReference type="AlphaFoldDB" id="I0L6J6"/>
<name>I0L6J6_9ACTN</name>
<keyword evidence="2" id="KW-1185">Reference proteome</keyword>
<dbReference type="Proteomes" id="UP000003448">
    <property type="component" value="Unassembled WGS sequence"/>
</dbReference>
<protein>
    <submittedName>
        <fullName evidence="1">Uncharacterized protein</fullName>
    </submittedName>
</protein>
<evidence type="ECO:0000313" key="2">
    <source>
        <dbReference type="Proteomes" id="UP000003448"/>
    </source>
</evidence>
<proteinExistence type="predicted"/>
<gene>
    <name evidence="1" type="ORF">MILUP08_44318</name>
</gene>
<dbReference type="EMBL" id="CAIE01000035">
    <property type="protein sequence ID" value="CCH19443.1"/>
    <property type="molecule type" value="Genomic_DNA"/>
</dbReference>
<organism evidence="1 2">
    <name type="scientific">Micromonospora lupini str. Lupac 08</name>
    <dbReference type="NCBI Taxonomy" id="1150864"/>
    <lineage>
        <taxon>Bacteria</taxon>
        <taxon>Bacillati</taxon>
        <taxon>Actinomycetota</taxon>
        <taxon>Actinomycetes</taxon>
        <taxon>Micromonosporales</taxon>
        <taxon>Micromonosporaceae</taxon>
        <taxon>Micromonospora</taxon>
    </lineage>
</organism>
<sequence>MRRCQSQGASDIPKTLKMAGASVHLIIVPLPALAIPRA</sequence>